<dbReference type="RefSeq" id="WP_016174050.1">
    <property type="nucleotide sequence ID" value="NZ_KE136389.1"/>
</dbReference>
<organism evidence="1 2">
    <name type="scientific">Enterococcus saccharolyticus subsp. saccharolyticus ATCC 43076</name>
    <dbReference type="NCBI Taxonomy" id="1139996"/>
    <lineage>
        <taxon>Bacteria</taxon>
        <taxon>Bacillati</taxon>
        <taxon>Bacillota</taxon>
        <taxon>Bacilli</taxon>
        <taxon>Lactobacillales</taxon>
        <taxon>Enterococcaceae</taxon>
        <taxon>Enterococcus</taxon>
    </lineage>
</organism>
<dbReference type="Proteomes" id="UP000014136">
    <property type="component" value="Unassembled WGS sequence"/>
</dbReference>
<sequence>MFGFSKESRLKRELLLFLDQQEEYVTSEIIALSLQKGTSQTVRKVLNELSLTISSLYKQE</sequence>
<proteinExistence type="predicted"/>
<accession>S0JPS5</accession>
<dbReference type="AlphaFoldDB" id="S0JPS5"/>
<gene>
    <name evidence="1" type="ORF">OMQ_00239</name>
</gene>
<dbReference type="HOGENOM" id="CLU_2934328_0_0_9"/>
<dbReference type="PATRIC" id="fig|1139996.3.peg.230"/>
<keyword evidence="2" id="KW-1185">Reference proteome</keyword>
<evidence type="ECO:0000313" key="1">
    <source>
        <dbReference type="EMBL" id="EOT30535.1"/>
    </source>
</evidence>
<reference evidence="1 2" key="1">
    <citation type="submission" date="2013-03" db="EMBL/GenBank/DDBJ databases">
        <title>The Genome Sequence of Enterococcus saccharolyticus ATCC_43076 (Illumina only assembly).</title>
        <authorList>
            <consortium name="The Broad Institute Genomics Platform"/>
            <consortium name="The Broad Institute Genome Sequencing Center for Infectious Disease"/>
            <person name="Earl A."/>
            <person name="Russ C."/>
            <person name="Gilmore M."/>
            <person name="Surin D."/>
            <person name="Walker B."/>
            <person name="Young S."/>
            <person name="Zeng Q."/>
            <person name="Gargeya S."/>
            <person name="Fitzgerald M."/>
            <person name="Haas B."/>
            <person name="Abouelleil A."/>
            <person name="Allen A.W."/>
            <person name="Alvarado L."/>
            <person name="Arachchi H.M."/>
            <person name="Berlin A.M."/>
            <person name="Chapman S.B."/>
            <person name="Gainer-Dewar J."/>
            <person name="Goldberg J."/>
            <person name="Griggs A."/>
            <person name="Gujja S."/>
            <person name="Hansen M."/>
            <person name="Howarth C."/>
            <person name="Imamovic A."/>
            <person name="Ireland A."/>
            <person name="Larimer J."/>
            <person name="McCowan C."/>
            <person name="Murphy C."/>
            <person name="Pearson M."/>
            <person name="Poon T.W."/>
            <person name="Priest M."/>
            <person name="Roberts A."/>
            <person name="Saif S."/>
            <person name="Shea T."/>
            <person name="Sisk P."/>
            <person name="Sykes S."/>
            <person name="Wortman J."/>
            <person name="Nusbaum C."/>
            <person name="Birren B."/>
        </authorList>
    </citation>
    <scope>NUCLEOTIDE SEQUENCE [LARGE SCALE GENOMIC DNA]</scope>
    <source>
        <strain evidence="1 2">ATCC 43076</strain>
    </source>
</reference>
<evidence type="ECO:0000313" key="2">
    <source>
        <dbReference type="Proteomes" id="UP000014136"/>
    </source>
</evidence>
<comment type="caution">
    <text evidence="1">The sequence shown here is derived from an EMBL/GenBank/DDBJ whole genome shotgun (WGS) entry which is preliminary data.</text>
</comment>
<name>S0JPS5_9ENTE</name>
<protein>
    <recommendedName>
        <fullName evidence="3">M protein trans-acting positive regulator (MGA) HTH domain-containing protein</fullName>
    </recommendedName>
</protein>
<evidence type="ECO:0008006" key="3">
    <source>
        <dbReference type="Google" id="ProtNLM"/>
    </source>
</evidence>
<dbReference type="EMBL" id="AHYT01000001">
    <property type="protein sequence ID" value="EOT30535.1"/>
    <property type="molecule type" value="Genomic_DNA"/>
</dbReference>